<reference evidence="1 2" key="1">
    <citation type="journal article" date="2015" name="Nature">
        <title>rRNA introns, odd ribosomes, and small enigmatic genomes across a large radiation of phyla.</title>
        <authorList>
            <person name="Brown C.T."/>
            <person name="Hug L.A."/>
            <person name="Thomas B.C."/>
            <person name="Sharon I."/>
            <person name="Castelle C.J."/>
            <person name="Singh A."/>
            <person name="Wilkins M.J."/>
            <person name="Williams K.H."/>
            <person name="Banfield J.F."/>
        </authorList>
    </citation>
    <scope>NUCLEOTIDE SEQUENCE [LARGE SCALE GENOMIC DNA]</scope>
</reference>
<keyword evidence="1" id="KW-0378">Hydrolase</keyword>
<dbReference type="PANTHER" id="PTHR43611">
    <property type="entry name" value="ALPHA-D-GLUCOSE 1-PHOSPHATE PHOSPHATASE"/>
    <property type="match status" value="1"/>
</dbReference>
<evidence type="ECO:0000313" key="2">
    <source>
        <dbReference type="Proteomes" id="UP000034224"/>
    </source>
</evidence>
<protein>
    <submittedName>
        <fullName evidence="1">HAD-superfamily hydrolase, subfamily IA, variant 3</fullName>
    </submittedName>
</protein>
<accession>A0A0G1W8V1</accession>
<dbReference type="SFLD" id="SFLDS00003">
    <property type="entry name" value="Haloacid_Dehalogenase"/>
    <property type="match status" value="1"/>
</dbReference>
<organism evidence="1 2">
    <name type="scientific">Candidatus Jorgensenbacteria bacterium GW2011_GWB1_50_10</name>
    <dbReference type="NCBI Taxonomy" id="1618665"/>
    <lineage>
        <taxon>Bacteria</taxon>
        <taxon>Candidatus Joergenseniibacteriota</taxon>
    </lineage>
</organism>
<dbReference type="PRINTS" id="PR00413">
    <property type="entry name" value="HADHALOGNASE"/>
</dbReference>
<dbReference type="CDD" id="cd02603">
    <property type="entry name" value="HAD_sEH-N_like"/>
    <property type="match status" value="1"/>
</dbReference>
<dbReference type="PANTHER" id="PTHR43611:SF3">
    <property type="entry name" value="FLAVIN MONONUCLEOTIDE HYDROLASE 1, CHLOROPLATIC"/>
    <property type="match status" value="1"/>
</dbReference>
<evidence type="ECO:0000313" key="1">
    <source>
        <dbReference type="EMBL" id="KKW15148.1"/>
    </source>
</evidence>
<dbReference type="Gene3D" id="3.40.50.1000">
    <property type="entry name" value="HAD superfamily/HAD-like"/>
    <property type="match status" value="1"/>
</dbReference>
<comment type="caution">
    <text evidence="1">The sequence shown here is derived from an EMBL/GenBank/DDBJ whole genome shotgun (WGS) entry which is preliminary data.</text>
</comment>
<dbReference type="SFLD" id="SFLDG01129">
    <property type="entry name" value="C1.5:_HAD__Beta-PGM__Phosphata"/>
    <property type="match status" value="1"/>
</dbReference>
<dbReference type="Pfam" id="PF00702">
    <property type="entry name" value="Hydrolase"/>
    <property type="match status" value="1"/>
</dbReference>
<dbReference type="InterPro" id="IPR036412">
    <property type="entry name" value="HAD-like_sf"/>
</dbReference>
<name>A0A0G1W8V1_9BACT</name>
<dbReference type="AlphaFoldDB" id="A0A0G1W8V1"/>
<dbReference type="EMBL" id="LCQK01000002">
    <property type="protein sequence ID" value="KKW15148.1"/>
    <property type="molecule type" value="Genomic_DNA"/>
</dbReference>
<dbReference type="InterPro" id="IPR023214">
    <property type="entry name" value="HAD_sf"/>
</dbReference>
<dbReference type="Gene3D" id="1.10.150.240">
    <property type="entry name" value="Putative phosphatase, domain 2"/>
    <property type="match status" value="1"/>
</dbReference>
<dbReference type="InterPro" id="IPR006439">
    <property type="entry name" value="HAD-SF_hydro_IA"/>
</dbReference>
<dbReference type="Proteomes" id="UP000034224">
    <property type="component" value="Unassembled WGS sequence"/>
</dbReference>
<dbReference type="NCBIfam" id="TIGR01509">
    <property type="entry name" value="HAD-SF-IA-v3"/>
    <property type="match status" value="1"/>
</dbReference>
<sequence length="197" mass="22914">MFKAVIFDLNGVFIKSRKLSERFEEKFGVKQEEFLPALNAIMPKVRMPDAGDAFSYWKPYFDKWGLDLSKEAFFDFWFSGEKEAPEMISLARELKDRGVKLFILSNNVIERTKFYNNNFPFLKELFEKVYYSWQTGFTKSNAGAYQKLLEENNLKPEECVFFDDSPGNVAVANGLGIKSYLFESAEKTREILNPPKN</sequence>
<proteinExistence type="predicted"/>
<gene>
    <name evidence="1" type="ORF">UY55_C0002G0206</name>
</gene>
<dbReference type="SUPFAM" id="SSF56784">
    <property type="entry name" value="HAD-like"/>
    <property type="match status" value="1"/>
</dbReference>
<dbReference type="STRING" id="1618665.UY55_C0002G0206"/>
<dbReference type="GO" id="GO:0016787">
    <property type="term" value="F:hydrolase activity"/>
    <property type="evidence" value="ECO:0007669"/>
    <property type="project" value="UniProtKB-KW"/>
</dbReference>
<dbReference type="InterPro" id="IPR023198">
    <property type="entry name" value="PGP-like_dom2"/>
</dbReference>